<proteinExistence type="predicted"/>
<protein>
    <submittedName>
        <fullName evidence="1">Uncharacterized protein</fullName>
    </submittedName>
</protein>
<reference evidence="1 2" key="1">
    <citation type="submission" date="2018-01" db="EMBL/GenBank/DDBJ databases">
        <authorList>
            <person name="Clerissi C."/>
        </authorList>
    </citation>
    <scope>NUCLEOTIDE SEQUENCE [LARGE SCALE GENOMIC DNA]</scope>
    <source>
        <strain evidence="1">Cupriavidus taiwanensis STM 3521</strain>
    </source>
</reference>
<sequence>MLNSDLKKLQLSLMCGAHTLPLRQFPPPAERSPYLSGHLKRGIAALFFAPAVARQCGSLFHATHPHIVIPYARRCISL</sequence>
<dbReference type="EMBL" id="OFSP01000023">
    <property type="protein sequence ID" value="SOY53580.1"/>
    <property type="molecule type" value="Genomic_DNA"/>
</dbReference>
<dbReference type="AlphaFoldDB" id="A0A976A2G8"/>
<name>A0A976A2G8_9BURK</name>
<organism evidence="1 2">
    <name type="scientific">Cupriavidus taiwanensis</name>
    <dbReference type="NCBI Taxonomy" id="164546"/>
    <lineage>
        <taxon>Bacteria</taxon>
        <taxon>Pseudomonadati</taxon>
        <taxon>Pseudomonadota</taxon>
        <taxon>Betaproteobacteria</taxon>
        <taxon>Burkholderiales</taxon>
        <taxon>Burkholderiaceae</taxon>
        <taxon>Cupriavidus</taxon>
    </lineage>
</organism>
<dbReference type="Proteomes" id="UP000256297">
    <property type="component" value="Chromosome CBM2589_b"/>
</dbReference>
<accession>A0A976A2G8</accession>
<evidence type="ECO:0000313" key="1">
    <source>
        <dbReference type="EMBL" id="SOY53580.1"/>
    </source>
</evidence>
<comment type="caution">
    <text evidence="1">The sequence shown here is derived from an EMBL/GenBank/DDBJ whole genome shotgun (WGS) entry which is preliminary data.</text>
</comment>
<evidence type="ECO:0000313" key="2">
    <source>
        <dbReference type="Proteomes" id="UP000256297"/>
    </source>
</evidence>
<gene>
    <name evidence="1" type="ORF">CBM2589_B30053</name>
</gene>